<keyword evidence="1" id="KW-0812">Transmembrane</keyword>
<feature type="transmembrane region" description="Helical" evidence="1">
    <location>
        <begin position="206"/>
        <end position="226"/>
    </location>
</feature>
<dbReference type="STRING" id="35752.SAMN05421541_12637"/>
<organism evidence="2 3">
    <name type="scientific">Actinoplanes philippinensis</name>
    <dbReference type="NCBI Taxonomy" id="35752"/>
    <lineage>
        <taxon>Bacteria</taxon>
        <taxon>Bacillati</taxon>
        <taxon>Actinomycetota</taxon>
        <taxon>Actinomycetes</taxon>
        <taxon>Micromonosporales</taxon>
        <taxon>Micromonosporaceae</taxon>
        <taxon>Actinoplanes</taxon>
    </lineage>
</organism>
<feature type="transmembrane region" description="Helical" evidence="1">
    <location>
        <begin position="92"/>
        <end position="114"/>
    </location>
</feature>
<accession>A0A1I2M5B5</accession>
<gene>
    <name evidence="2" type="ORF">SAMN05421541_12637</name>
</gene>
<dbReference type="AlphaFoldDB" id="A0A1I2M5B5"/>
<proteinExistence type="predicted"/>
<keyword evidence="1" id="KW-0472">Membrane</keyword>
<dbReference type="EMBL" id="FONV01000026">
    <property type="protein sequence ID" value="SFF86050.1"/>
    <property type="molecule type" value="Genomic_DNA"/>
</dbReference>
<keyword evidence="3" id="KW-1185">Reference proteome</keyword>
<reference evidence="2 3" key="1">
    <citation type="submission" date="2016-10" db="EMBL/GenBank/DDBJ databases">
        <authorList>
            <person name="de Groot N.N."/>
        </authorList>
    </citation>
    <scope>NUCLEOTIDE SEQUENCE [LARGE SCALE GENOMIC DNA]</scope>
    <source>
        <strain evidence="2 3">DSM 43019</strain>
    </source>
</reference>
<dbReference type="OrthoDB" id="3402382at2"/>
<keyword evidence="1" id="KW-1133">Transmembrane helix</keyword>
<protein>
    <submittedName>
        <fullName evidence="2">Uncharacterized protein</fullName>
    </submittedName>
</protein>
<dbReference type="Proteomes" id="UP000199645">
    <property type="component" value="Unassembled WGS sequence"/>
</dbReference>
<sequence length="451" mass="46517">MIRRIGTELRRSNARVLAILLLVGSLGTLAVSQDWGRQWWQFSYYLAANLFLQVPLALAAGAMLGRRERRTGAAELLASTGRPRWQKITPTAAALAITVVVVQLSTLAAGAARIGAAGGFLSLAGAAPALADVTILIGAAWTGLAAGRAWASPLLPPMLAGAALVAQVLASTSNDPLSGETSRWESLSLLPQPPNAYWESATAEAVLGRLGLGLGLALGGWLLVVGARWPSRLAGVGAVLAGLALITQLTPTGGPYARYRIDTAAQQLVCSDGTPQVCVTAVRAYELNEVTAAARRALTMLARLPGAPARAVEWRADRVGNGDPAQFWGPDPRTDPGTVMFALGGWGAPSAADVTASILNGAGTTMNGCEPGDEVALGAAGAWLMGADGLPLRDGGSTYSDEVSARIGATVRALRQLPGPEQVRRVTALRDAAADCRNDDLLAILTDGTAS</sequence>
<feature type="transmembrane region" description="Helical" evidence="1">
    <location>
        <begin position="153"/>
        <end position="170"/>
    </location>
</feature>
<dbReference type="RefSeq" id="WP_093621768.1">
    <property type="nucleotide sequence ID" value="NZ_BOMT01000107.1"/>
</dbReference>
<evidence type="ECO:0000313" key="3">
    <source>
        <dbReference type="Proteomes" id="UP000199645"/>
    </source>
</evidence>
<evidence type="ECO:0000313" key="2">
    <source>
        <dbReference type="EMBL" id="SFF86050.1"/>
    </source>
</evidence>
<feature type="transmembrane region" description="Helical" evidence="1">
    <location>
        <begin position="42"/>
        <end position="64"/>
    </location>
</feature>
<name>A0A1I2M5B5_9ACTN</name>
<feature type="transmembrane region" description="Helical" evidence="1">
    <location>
        <begin position="120"/>
        <end position="141"/>
    </location>
</feature>
<evidence type="ECO:0000256" key="1">
    <source>
        <dbReference type="SAM" id="Phobius"/>
    </source>
</evidence>
<feature type="transmembrane region" description="Helical" evidence="1">
    <location>
        <begin position="233"/>
        <end position="250"/>
    </location>
</feature>